<accession>A0ABW7FZV1</accession>
<dbReference type="InterPro" id="IPR050557">
    <property type="entry name" value="RTX_toxin/Mannuronan_C5-epim"/>
</dbReference>
<evidence type="ECO:0000256" key="1">
    <source>
        <dbReference type="ARBA" id="ARBA00004613"/>
    </source>
</evidence>
<sequence length="328" mass="32162">VSYTLADNVENLTLTGIDNLNATGNALDNQLTGNDGDNIIDGGAGADTMTGGRGNDTYYVDNSADRVVELSGQGNDQVFASASFVLSDNIENITLTGSANVNATGNALDNRLEGNSGNNVLDGGVGADTMIGGEGDDTYVVDNLSDVVTEAANQGADTVRSSLTYLLGNNLENLVLLGASDLDGTGNALANQITGNDGNNVLDGGASNDALMGGLGDDTLIGGTGADTLDGGGGSDTASYANASGGVVANLSQSSSNTGEAQGDVYINIANLTGSAFDDLLVGDAAANRLLAGAGNDTLQGGAGADTLDGGAGIDTASYAGSGLGVNV</sequence>
<dbReference type="InterPro" id="IPR001343">
    <property type="entry name" value="Hemolysn_Ca-bd"/>
</dbReference>
<dbReference type="PRINTS" id="PR00313">
    <property type="entry name" value="CABNDNGRPT"/>
</dbReference>
<protein>
    <submittedName>
        <fullName evidence="3">Calcium-binding protein</fullName>
    </submittedName>
</protein>
<dbReference type="PANTHER" id="PTHR38340:SF1">
    <property type="entry name" value="S-LAYER PROTEIN"/>
    <property type="match status" value="1"/>
</dbReference>
<dbReference type="InterPro" id="IPR018511">
    <property type="entry name" value="Hemolysin-typ_Ca-bd_CS"/>
</dbReference>
<feature type="non-terminal residue" evidence="3">
    <location>
        <position position="1"/>
    </location>
</feature>
<dbReference type="RefSeq" id="WP_394463450.1">
    <property type="nucleotide sequence ID" value="NZ_JBIGHZ010000015.1"/>
</dbReference>
<reference evidence="3 4" key="1">
    <citation type="submission" date="2024-08" db="EMBL/GenBank/DDBJ databases">
        <authorList>
            <person name="Lu H."/>
        </authorList>
    </citation>
    <scope>NUCLEOTIDE SEQUENCE [LARGE SCALE GENOMIC DNA]</scope>
    <source>
        <strain evidence="3 4">BYS180W</strain>
    </source>
</reference>
<evidence type="ECO:0000313" key="3">
    <source>
        <dbReference type="EMBL" id="MFG6449834.1"/>
    </source>
</evidence>
<gene>
    <name evidence="3" type="ORF">ACG0Z6_16580</name>
</gene>
<dbReference type="EMBL" id="JBIGHZ010000015">
    <property type="protein sequence ID" value="MFG6449834.1"/>
    <property type="molecule type" value="Genomic_DNA"/>
</dbReference>
<evidence type="ECO:0000313" key="4">
    <source>
        <dbReference type="Proteomes" id="UP001606099"/>
    </source>
</evidence>
<proteinExistence type="predicted"/>
<dbReference type="Pfam" id="PF00353">
    <property type="entry name" value="HemolysinCabind"/>
    <property type="match status" value="4"/>
</dbReference>
<keyword evidence="4" id="KW-1185">Reference proteome</keyword>
<name>A0ABW7FZV1_9BURK</name>
<dbReference type="PROSITE" id="PS00330">
    <property type="entry name" value="HEMOLYSIN_CALCIUM"/>
    <property type="match status" value="3"/>
</dbReference>
<dbReference type="Gene3D" id="2.150.10.10">
    <property type="entry name" value="Serralysin-like metalloprotease, C-terminal"/>
    <property type="match status" value="3"/>
</dbReference>
<dbReference type="SUPFAM" id="SSF51120">
    <property type="entry name" value="beta-Roll"/>
    <property type="match status" value="3"/>
</dbReference>
<dbReference type="PANTHER" id="PTHR38340">
    <property type="entry name" value="S-LAYER PROTEIN"/>
    <property type="match status" value="1"/>
</dbReference>
<feature type="non-terminal residue" evidence="3">
    <location>
        <position position="328"/>
    </location>
</feature>
<organism evidence="3 4">
    <name type="scientific">Roseateles rivi</name>
    <dbReference type="NCBI Taxonomy" id="3299028"/>
    <lineage>
        <taxon>Bacteria</taxon>
        <taxon>Pseudomonadati</taxon>
        <taxon>Pseudomonadota</taxon>
        <taxon>Betaproteobacteria</taxon>
        <taxon>Burkholderiales</taxon>
        <taxon>Sphaerotilaceae</taxon>
        <taxon>Roseateles</taxon>
    </lineage>
</organism>
<dbReference type="InterPro" id="IPR011049">
    <property type="entry name" value="Serralysin-like_metalloprot_C"/>
</dbReference>
<comment type="caution">
    <text evidence="3">The sequence shown here is derived from an EMBL/GenBank/DDBJ whole genome shotgun (WGS) entry which is preliminary data.</text>
</comment>
<comment type="subcellular location">
    <subcellularLocation>
        <location evidence="1">Secreted</location>
    </subcellularLocation>
</comment>
<dbReference type="Proteomes" id="UP001606099">
    <property type="component" value="Unassembled WGS sequence"/>
</dbReference>
<keyword evidence="2" id="KW-0964">Secreted</keyword>
<evidence type="ECO:0000256" key="2">
    <source>
        <dbReference type="ARBA" id="ARBA00022525"/>
    </source>
</evidence>